<dbReference type="Pfam" id="PF17406">
    <property type="entry name" value="Nrap_D5"/>
    <property type="match status" value="1"/>
</dbReference>
<comment type="subcellular location">
    <subcellularLocation>
        <location evidence="1">Nucleus</location>
        <location evidence="1">Nucleolus</location>
    </subcellularLocation>
</comment>
<accession>A0A8S3J3P7</accession>
<dbReference type="EMBL" id="CAJOBJ010352339">
    <property type="protein sequence ID" value="CAF5209982.1"/>
    <property type="molecule type" value="Genomic_DNA"/>
</dbReference>
<keyword evidence="1" id="KW-0694">RNA-binding</keyword>
<evidence type="ECO:0000313" key="3">
    <source>
        <dbReference type="EMBL" id="CAF5209982.1"/>
    </source>
</evidence>
<dbReference type="GO" id="GO:0032040">
    <property type="term" value="C:small-subunit processome"/>
    <property type="evidence" value="ECO:0007669"/>
    <property type="project" value="TreeGrafter"/>
</dbReference>
<reference evidence="3" key="1">
    <citation type="submission" date="2021-02" db="EMBL/GenBank/DDBJ databases">
        <authorList>
            <person name="Nowell W R."/>
        </authorList>
    </citation>
    <scope>NUCLEOTIDE SEQUENCE</scope>
</reference>
<evidence type="ECO:0000313" key="4">
    <source>
        <dbReference type="Proteomes" id="UP000681720"/>
    </source>
</evidence>
<dbReference type="InterPro" id="IPR035370">
    <property type="entry name" value="Nrap_D5"/>
</dbReference>
<feature type="non-terminal residue" evidence="3">
    <location>
        <position position="146"/>
    </location>
</feature>
<comment type="caution">
    <text evidence="3">The sequence shown here is derived from an EMBL/GenBank/DDBJ whole genome shotgun (WGS) entry which is preliminary data.</text>
</comment>
<dbReference type="PANTHER" id="PTHR17972">
    <property type="entry name" value="NUCLEOLAR RNA-ASSOCIATED PROTEIN"/>
    <property type="match status" value="1"/>
</dbReference>
<comment type="similarity">
    <text evidence="1">Belongs to the NRAP family.</text>
</comment>
<gene>
    <name evidence="3" type="ORF">GIL414_LOCUS79447</name>
</gene>
<dbReference type="AlphaFoldDB" id="A0A8S3J3P7"/>
<evidence type="ECO:0000256" key="1">
    <source>
        <dbReference type="RuleBase" id="RU364032"/>
    </source>
</evidence>
<dbReference type="Proteomes" id="UP000681720">
    <property type="component" value="Unassembled WGS sequence"/>
</dbReference>
<proteinExistence type="inferred from homology"/>
<dbReference type="GO" id="GO:0006364">
    <property type="term" value="P:rRNA processing"/>
    <property type="evidence" value="ECO:0007669"/>
    <property type="project" value="TreeGrafter"/>
</dbReference>
<dbReference type="GO" id="GO:0003723">
    <property type="term" value="F:RNA binding"/>
    <property type="evidence" value="ECO:0007669"/>
    <property type="project" value="UniProtKB-KW"/>
</dbReference>
<name>A0A8S3J3P7_9BILA</name>
<dbReference type="GO" id="GO:0034456">
    <property type="term" value="C:UTP-C complex"/>
    <property type="evidence" value="ECO:0007669"/>
    <property type="project" value="TreeGrafter"/>
</dbReference>
<evidence type="ECO:0000259" key="2">
    <source>
        <dbReference type="Pfam" id="PF17406"/>
    </source>
</evidence>
<protein>
    <recommendedName>
        <fullName evidence="1">Nucleolar protein 6</fullName>
    </recommendedName>
</protein>
<dbReference type="GO" id="GO:0006409">
    <property type="term" value="P:tRNA export from nucleus"/>
    <property type="evidence" value="ECO:0007669"/>
    <property type="project" value="TreeGrafter"/>
</dbReference>
<feature type="non-terminal residue" evidence="3">
    <location>
        <position position="1"/>
    </location>
</feature>
<dbReference type="InterPro" id="IPR005554">
    <property type="entry name" value="NOL6/Upt22"/>
</dbReference>
<keyword evidence="1" id="KW-0539">Nucleus</keyword>
<dbReference type="GO" id="GO:0032545">
    <property type="term" value="C:CURI complex"/>
    <property type="evidence" value="ECO:0007669"/>
    <property type="project" value="TreeGrafter"/>
</dbReference>
<sequence length="146" mass="17057">VSQQFAQYQLVARLFKRWLSAQLLLYHFDPLNADLLCCYVFLHSAPFVPPKSMLTGFCRVLRLLRDYDWINEPLIINFNHELTNEQIFEMQTQFKADRSNLPPLCLMPSVAFHDNQKPNVPVLKRLMLLAKEALAYLETNNSDSIK</sequence>
<organism evidence="3 4">
    <name type="scientific">Rotaria magnacalcarata</name>
    <dbReference type="NCBI Taxonomy" id="392030"/>
    <lineage>
        <taxon>Eukaryota</taxon>
        <taxon>Metazoa</taxon>
        <taxon>Spiralia</taxon>
        <taxon>Gnathifera</taxon>
        <taxon>Rotifera</taxon>
        <taxon>Eurotatoria</taxon>
        <taxon>Bdelloidea</taxon>
        <taxon>Philodinida</taxon>
        <taxon>Philodinidae</taxon>
        <taxon>Rotaria</taxon>
    </lineage>
</organism>
<dbReference type="PANTHER" id="PTHR17972:SF0">
    <property type="entry name" value="NUCLEOLAR PROTEIN 6"/>
    <property type="match status" value="1"/>
</dbReference>
<feature type="domain" description="Nrap protein" evidence="2">
    <location>
        <begin position="6"/>
        <end position="142"/>
    </location>
</feature>